<sequence length="353" mass="39644">MALDQIASFLGFQLLHSLNLLISTVDDDLFGHAKHFLWRAPNHEAGMLPYESFFSVDMVSIVINSLIDYYLSHVVSIMLILESERIHAANQSTADFNDNIRNTPTTRSLTRTTSFLYQTGGLRMFLNGLQAGIVYRIAHFLTKSLLQMVIFRHYLLKPIANVISTVLLAELHMAWTHATISATSSTGSLMKLRLRHKTWKSLAIPSLIYAAAQGILIYLPEAADSSWNLLFRRTGTEDVPVNYIAYFEVSTMLPTLIMRMTVILPVSIALVLIEASFLSQTETTIVPSTKGRRSRMATLVWGKLHRIQSGFSGVFGLVRGSTYFWLWELHVKRCLLQAAVDLVVMFVGRAFGG</sequence>
<dbReference type="OrthoDB" id="2896006at2759"/>
<dbReference type="Proteomes" id="UP000326565">
    <property type="component" value="Unassembled WGS sequence"/>
</dbReference>
<dbReference type="EMBL" id="ML732251">
    <property type="protein sequence ID" value="KAB8072262.1"/>
    <property type="molecule type" value="Genomic_DNA"/>
</dbReference>
<protein>
    <recommendedName>
        <fullName evidence="3">Mitochondrial carrier domain-containing protein</fullName>
    </recommendedName>
</protein>
<proteinExistence type="predicted"/>
<evidence type="ECO:0000313" key="2">
    <source>
        <dbReference type="Proteomes" id="UP000326565"/>
    </source>
</evidence>
<name>A0A5N5WYX7_9EURO</name>
<keyword evidence="2" id="KW-1185">Reference proteome</keyword>
<accession>A0A5N5WYX7</accession>
<gene>
    <name evidence="1" type="ORF">BDV29DRAFT_196959</name>
</gene>
<dbReference type="AlphaFoldDB" id="A0A5N5WYX7"/>
<reference evidence="1 2" key="1">
    <citation type="submission" date="2019-04" db="EMBL/GenBank/DDBJ databases">
        <title>Friends and foes A comparative genomics study of 23 Aspergillus species from section Flavi.</title>
        <authorList>
            <consortium name="DOE Joint Genome Institute"/>
            <person name="Kjaerbolling I."/>
            <person name="Vesth T."/>
            <person name="Frisvad J.C."/>
            <person name="Nybo J.L."/>
            <person name="Theobald S."/>
            <person name="Kildgaard S."/>
            <person name="Isbrandt T."/>
            <person name="Kuo A."/>
            <person name="Sato A."/>
            <person name="Lyhne E.K."/>
            <person name="Kogle M.E."/>
            <person name="Wiebenga A."/>
            <person name="Kun R.S."/>
            <person name="Lubbers R.J."/>
            <person name="Makela M.R."/>
            <person name="Barry K."/>
            <person name="Chovatia M."/>
            <person name="Clum A."/>
            <person name="Daum C."/>
            <person name="Haridas S."/>
            <person name="He G."/>
            <person name="LaButti K."/>
            <person name="Lipzen A."/>
            <person name="Mondo S."/>
            <person name="Riley R."/>
            <person name="Salamov A."/>
            <person name="Simmons B.A."/>
            <person name="Magnuson J.K."/>
            <person name="Henrissat B."/>
            <person name="Mortensen U.H."/>
            <person name="Larsen T.O."/>
            <person name="Devries R.P."/>
            <person name="Grigoriev I.V."/>
            <person name="Machida M."/>
            <person name="Baker S.E."/>
            <person name="Andersen M.R."/>
        </authorList>
    </citation>
    <scope>NUCLEOTIDE SEQUENCE [LARGE SCALE GENOMIC DNA]</scope>
    <source>
        <strain evidence="1 2">CBS 151.66</strain>
    </source>
</reference>
<evidence type="ECO:0008006" key="3">
    <source>
        <dbReference type="Google" id="ProtNLM"/>
    </source>
</evidence>
<organism evidence="1 2">
    <name type="scientific">Aspergillus leporis</name>
    <dbReference type="NCBI Taxonomy" id="41062"/>
    <lineage>
        <taxon>Eukaryota</taxon>
        <taxon>Fungi</taxon>
        <taxon>Dikarya</taxon>
        <taxon>Ascomycota</taxon>
        <taxon>Pezizomycotina</taxon>
        <taxon>Eurotiomycetes</taxon>
        <taxon>Eurotiomycetidae</taxon>
        <taxon>Eurotiales</taxon>
        <taxon>Aspergillaceae</taxon>
        <taxon>Aspergillus</taxon>
        <taxon>Aspergillus subgen. Circumdati</taxon>
    </lineage>
</organism>
<evidence type="ECO:0000313" key="1">
    <source>
        <dbReference type="EMBL" id="KAB8072262.1"/>
    </source>
</evidence>